<reference evidence="3 4" key="1">
    <citation type="submission" date="2020-06" db="EMBL/GenBank/DDBJ databases">
        <title>The yeast mating-type switching endonuclease HO is a domesticated member of an unorthodox homing genetic element family.</title>
        <authorList>
            <person name="Coughlan A.Y."/>
            <person name="Lombardi L."/>
            <person name="Braun-Galleani S."/>
            <person name="Martos A.R."/>
            <person name="Galeote V."/>
            <person name="Bigey F."/>
            <person name="Dequin S."/>
            <person name="Byrne K.P."/>
            <person name="Wolfe K.H."/>
        </authorList>
    </citation>
    <scope>NUCLEOTIDE SEQUENCE [LARGE SCALE GENOMIC DNA]</scope>
    <source>
        <strain evidence="3 4">CBS2947</strain>
    </source>
</reference>
<gene>
    <name evidence="3" type="ORF">HG537_0E05430</name>
</gene>
<evidence type="ECO:0000313" key="4">
    <source>
        <dbReference type="Proteomes" id="UP000510647"/>
    </source>
</evidence>
<dbReference type="EMBL" id="CP059271">
    <property type="protein sequence ID" value="QLQ81188.1"/>
    <property type="molecule type" value="Genomic_DNA"/>
</dbReference>
<dbReference type="PANTHER" id="PTHR39394:SF1">
    <property type="entry name" value="DNAJ HOMOLOGUE SUBFAMILY C MEMBER 28 CONSERVED DOMAIN-CONTAINING PROTEIN"/>
    <property type="match status" value="1"/>
</dbReference>
<dbReference type="InterPro" id="IPR018961">
    <property type="entry name" value="DnaJ_homolog_subfam-C_membr-28"/>
</dbReference>
<keyword evidence="1" id="KW-0175">Coiled coil</keyword>
<dbReference type="AlphaFoldDB" id="A0A7H9HTX8"/>
<evidence type="ECO:0000313" key="3">
    <source>
        <dbReference type="EMBL" id="QLQ81188.1"/>
    </source>
</evidence>
<feature type="domain" description="DnaJ homologue subfamily C member 28 conserved" evidence="2">
    <location>
        <begin position="203"/>
        <end position="272"/>
    </location>
</feature>
<evidence type="ECO:0000256" key="1">
    <source>
        <dbReference type="SAM" id="Coils"/>
    </source>
</evidence>
<proteinExistence type="predicted"/>
<dbReference type="Pfam" id="PF09350">
    <property type="entry name" value="DJC28_CD"/>
    <property type="match status" value="1"/>
</dbReference>
<name>A0A7H9HTX8_9SACH</name>
<accession>A0A7H9HTX8</accession>
<sequence length="411" mass="47198">MNRLAVLRYRYCPRRFQSTKDDGGYLTARLQELKEQNEPNPEDPLVKLAQGRSLVDQDAELQKLYQKLDQKAFEGRYRREIEYAKVPEHINQQSKDTAVSRPWTGEESVEDTSLRMILDSVGKPQGPASSIAANVGFSKAAREPRAVRASKSLRRKLEDAQDRVLKFQRDQNQELDENEQSEFRTLYAEKFTPIGSFEKLRSLADQRIEESMKQGGFEGLEHIRGKPSSSVPLNQHIDRTEHHLNNILVQQNIAPPWIESQARVNGDVAAFRKEAASMFENEVVSYLNKTGILRRNASWTSAKSEIDSRFGSTCELLQSRFALWKTSQRPYFENRIKTLNSALRTYNLQAPLSTQKLYLVTEKEFDRAYNSIDLKKLVTVKLQESIKQTADPTADRGSGSFSLFPKNLKFW</sequence>
<organism evidence="3 4">
    <name type="scientific">Torulaspora globosa</name>
    <dbReference type="NCBI Taxonomy" id="48254"/>
    <lineage>
        <taxon>Eukaryota</taxon>
        <taxon>Fungi</taxon>
        <taxon>Dikarya</taxon>
        <taxon>Ascomycota</taxon>
        <taxon>Saccharomycotina</taxon>
        <taxon>Saccharomycetes</taxon>
        <taxon>Saccharomycetales</taxon>
        <taxon>Saccharomycetaceae</taxon>
        <taxon>Torulaspora</taxon>
    </lineage>
</organism>
<dbReference type="PANTHER" id="PTHR39394">
    <property type="entry name" value="YALI0E31793P"/>
    <property type="match status" value="1"/>
</dbReference>
<dbReference type="OrthoDB" id="1922282at2759"/>
<protein>
    <recommendedName>
        <fullName evidence="2">DnaJ homologue subfamily C member 28 conserved domain-containing protein</fullName>
    </recommendedName>
</protein>
<dbReference type="Proteomes" id="UP000510647">
    <property type="component" value="Chromosome 5"/>
</dbReference>
<feature type="coiled-coil region" evidence="1">
    <location>
        <begin position="150"/>
        <end position="177"/>
    </location>
</feature>
<evidence type="ECO:0000259" key="2">
    <source>
        <dbReference type="Pfam" id="PF09350"/>
    </source>
</evidence>
<keyword evidence="4" id="KW-1185">Reference proteome</keyword>